<keyword evidence="3 8" id="KW-0349">Heme</keyword>
<dbReference type="InterPro" id="IPR002401">
    <property type="entry name" value="Cyt_P450_E_grp-I"/>
</dbReference>
<dbReference type="GO" id="GO:0020037">
    <property type="term" value="F:heme binding"/>
    <property type="evidence" value="ECO:0007669"/>
    <property type="project" value="InterPro"/>
</dbReference>
<dbReference type="InterPro" id="IPR050479">
    <property type="entry name" value="CYP11_CYP27_families"/>
</dbReference>
<evidence type="ECO:0000256" key="9">
    <source>
        <dbReference type="RuleBase" id="RU000461"/>
    </source>
</evidence>
<keyword evidence="10" id="KW-0732">Signal</keyword>
<sequence length="514" mass="58800">MEALELPGFWILLKIWTWIRDFVLSLACPSLIPDTDKFGAKIKATWEIPGPTIWRPVLGDALTLNKFGGPEKLLDYISSLHEKYGPIFKTKLGPQKFVFINHPALYEEIFRPEPNYPIRLKLPSSEAFYEKHKIDRGIFCRDGKEFCRGRTIMAEVLLKVAGQYMETLFDSVDPVLKRLMDHWTTMSMETKGGHIRNIEQDCYEFFIAAKMTMTYGQHYETFLSQAGSSVKTLASEAIKLNAATFDLNTHPIQIATGFGLKEYDEYTLKNLETGRKCIDIALETMAATGGSSEEFGLLHRIKNVYNASDEEMRVYFTDMTADISDQVSLTFLWILFSLGRNPDVQEKILQEIEQVCRPGKNVVYKDLQKLPYLNTTCKEVFRLFSTAQLVIRKNSNDVVLGGYNVTADYAVILSSFSSHKNPSFFSNPEKFWPGRWLGEERDVDTGEVKRSENAYYPFGMGKRMCAGKLLAYNLMKLFIAKVVQAFVVESDEVQKKLKIMLYPNGDMNIRLKSR</sequence>
<keyword evidence="7 9" id="KW-0503">Monooxygenase</keyword>
<dbReference type="GO" id="GO:0004497">
    <property type="term" value="F:monooxygenase activity"/>
    <property type="evidence" value="ECO:0007669"/>
    <property type="project" value="UniProtKB-KW"/>
</dbReference>
<dbReference type="OrthoDB" id="3945418at2759"/>
<dbReference type="InterPro" id="IPR017972">
    <property type="entry name" value="Cyt_P450_CS"/>
</dbReference>
<dbReference type="InterPro" id="IPR001128">
    <property type="entry name" value="Cyt_P450"/>
</dbReference>
<dbReference type="Proteomes" id="UP000198287">
    <property type="component" value="Unassembled WGS sequence"/>
</dbReference>
<dbReference type="GO" id="GO:0016705">
    <property type="term" value="F:oxidoreductase activity, acting on paired donors, with incorporation or reduction of molecular oxygen"/>
    <property type="evidence" value="ECO:0007669"/>
    <property type="project" value="InterPro"/>
</dbReference>
<dbReference type="PRINTS" id="PR00385">
    <property type="entry name" value="P450"/>
</dbReference>
<organism evidence="11 12">
    <name type="scientific">Folsomia candida</name>
    <name type="common">Springtail</name>
    <dbReference type="NCBI Taxonomy" id="158441"/>
    <lineage>
        <taxon>Eukaryota</taxon>
        <taxon>Metazoa</taxon>
        <taxon>Ecdysozoa</taxon>
        <taxon>Arthropoda</taxon>
        <taxon>Hexapoda</taxon>
        <taxon>Collembola</taxon>
        <taxon>Entomobryomorpha</taxon>
        <taxon>Isotomoidea</taxon>
        <taxon>Isotomidae</taxon>
        <taxon>Proisotominae</taxon>
        <taxon>Folsomia</taxon>
    </lineage>
</organism>
<dbReference type="EMBL" id="LNIX01000012">
    <property type="protein sequence ID" value="OXA47775.1"/>
    <property type="molecule type" value="Genomic_DNA"/>
</dbReference>
<dbReference type="Pfam" id="PF00067">
    <property type="entry name" value="p450"/>
    <property type="match status" value="1"/>
</dbReference>
<dbReference type="PANTHER" id="PTHR24279">
    <property type="entry name" value="CYTOCHROME P450"/>
    <property type="match status" value="1"/>
</dbReference>
<comment type="caution">
    <text evidence="11">The sequence shown here is derived from an EMBL/GenBank/DDBJ whole genome shotgun (WGS) entry which is preliminary data.</text>
</comment>
<accession>A0A226DQI3</accession>
<evidence type="ECO:0000256" key="10">
    <source>
        <dbReference type="SAM" id="SignalP"/>
    </source>
</evidence>
<gene>
    <name evidence="11" type="ORF">Fcan01_17009</name>
</gene>
<feature type="signal peptide" evidence="10">
    <location>
        <begin position="1"/>
        <end position="25"/>
    </location>
</feature>
<dbReference type="PROSITE" id="PS00086">
    <property type="entry name" value="CYTOCHROME_P450"/>
    <property type="match status" value="1"/>
</dbReference>
<proteinExistence type="inferred from homology"/>
<dbReference type="Gene3D" id="1.10.630.10">
    <property type="entry name" value="Cytochrome P450"/>
    <property type="match status" value="1"/>
</dbReference>
<evidence type="ECO:0000313" key="12">
    <source>
        <dbReference type="Proteomes" id="UP000198287"/>
    </source>
</evidence>
<evidence type="ECO:0000313" key="11">
    <source>
        <dbReference type="EMBL" id="OXA47775.1"/>
    </source>
</evidence>
<dbReference type="STRING" id="158441.A0A226DQI3"/>
<name>A0A226DQI3_FOLCA</name>
<keyword evidence="6 8" id="KW-0408">Iron</keyword>
<evidence type="ECO:0000256" key="3">
    <source>
        <dbReference type="ARBA" id="ARBA00022617"/>
    </source>
</evidence>
<evidence type="ECO:0000256" key="6">
    <source>
        <dbReference type="ARBA" id="ARBA00023004"/>
    </source>
</evidence>
<evidence type="ECO:0000256" key="2">
    <source>
        <dbReference type="ARBA" id="ARBA00010617"/>
    </source>
</evidence>
<dbReference type="GO" id="GO:0005506">
    <property type="term" value="F:iron ion binding"/>
    <property type="evidence" value="ECO:0007669"/>
    <property type="project" value="InterPro"/>
</dbReference>
<dbReference type="PRINTS" id="PR00463">
    <property type="entry name" value="EP450I"/>
</dbReference>
<dbReference type="PANTHER" id="PTHR24279:SF120">
    <property type="entry name" value="CYTOCHROME P450"/>
    <property type="match status" value="1"/>
</dbReference>
<dbReference type="AlphaFoldDB" id="A0A226DQI3"/>
<feature type="chain" id="PRO_5013211643" evidence="10">
    <location>
        <begin position="26"/>
        <end position="514"/>
    </location>
</feature>
<evidence type="ECO:0000256" key="7">
    <source>
        <dbReference type="ARBA" id="ARBA00023033"/>
    </source>
</evidence>
<dbReference type="InterPro" id="IPR036396">
    <property type="entry name" value="Cyt_P450_sf"/>
</dbReference>
<evidence type="ECO:0000256" key="5">
    <source>
        <dbReference type="ARBA" id="ARBA00023002"/>
    </source>
</evidence>
<keyword evidence="5 9" id="KW-0560">Oxidoreductase</keyword>
<evidence type="ECO:0000256" key="1">
    <source>
        <dbReference type="ARBA" id="ARBA00001971"/>
    </source>
</evidence>
<protein>
    <submittedName>
        <fullName evidence="11">Cytochrome P450 315a1, mitochondrial</fullName>
    </submittedName>
</protein>
<comment type="cofactor">
    <cofactor evidence="1 8">
        <name>heme</name>
        <dbReference type="ChEBI" id="CHEBI:30413"/>
    </cofactor>
</comment>
<feature type="binding site" description="axial binding residue" evidence="8">
    <location>
        <position position="465"/>
    </location>
    <ligand>
        <name>heme</name>
        <dbReference type="ChEBI" id="CHEBI:30413"/>
    </ligand>
    <ligandPart>
        <name>Fe</name>
        <dbReference type="ChEBI" id="CHEBI:18248"/>
    </ligandPart>
</feature>
<evidence type="ECO:0000256" key="4">
    <source>
        <dbReference type="ARBA" id="ARBA00022723"/>
    </source>
</evidence>
<evidence type="ECO:0000256" key="8">
    <source>
        <dbReference type="PIRSR" id="PIRSR602401-1"/>
    </source>
</evidence>
<keyword evidence="4 8" id="KW-0479">Metal-binding</keyword>
<reference evidence="11 12" key="1">
    <citation type="submission" date="2015-12" db="EMBL/GenBank/DDBJ databases">
        <title>The genome of Folsomia candida.</title>
        <authorList>
            <person name="Faddeeva A."/>
            <person name="Derks M.F."/>
            <person name="Anvar Y."/>
            <person name="Smit S."/>
            <person name="Van Straalen N."/>
            <person name="Roelofs D."/>
        </authorList>
    </citation>
    <scope>NUCLEOTIDE SEQUENCE [LARGE SCALE GENOMIC DNA]</scope>
    <source>
        <strain evidence="11 12">VU population</strain>
        <tissue evidence="11">Whole body</tissue>
    </source>
</reference>
<comment type="similarity">
    <text evidence="2 9">Belongs to the cytochrome P450 family.</text>
</comment>
<dbReference type="SUPFAM" id="SSF48264">
    <property type="entry name" value="Cytochrome P450"/>
    <property type="match status" value="1"/>
</dbReference>
<keyword evidence="12" id="KW-1185">Reference proteome</keyword>